<dbReference type="OMA" id="NFERYLY"/>
<feature type="domain" description="Tryptophan synthase beta chain-like PALP" evidence="10">
    <location>
        <begin position="104"/>
        <end position="333"/>
    </location>
</feature>
<feature type="modified residue" description="N6-(pyridoxal phosphate)lysine" evidence="9">
    <location>
        <position position="118"/>
    </location>
</feature>
<evidence type="ECO:0000313" key="12">
    <source>
        <dbReference type="EMBL" id="EKX46865.1"/>
    </source>
</evidence>
<comment type="cofactor">
    <cofactor evidence="1 9">
        <name>pyridoxal 5'-phosphate</name>
        <dbReference type="ChEBI" id="CHEBI:597326"/>
    </cofactor>
</comment>
<dbReference type="Pfam" id="PF14821">
    <property type="entry name" value="Thr_synth_N"/>
    <property type="match status" value="1"/>
</dbReference>
<evidence type="ECO:0000256" key="8">
    <source>
        <dbReference type="ARBA" id="ARBA00023239"/>
    </source>
</evidence>
<evidence type="ECO:0000256" key="9">
    <source>
        <dbReference type="PIRSR" id="PIRSR604450-51"/>
    </source>
</evidence>
<gene>
    <name evidence="12" type="ORF">GUITHDRAFT_107221</name>
</gene>
<reference evidence="13" key="3">
    <citation type="submission" date="2015-06" db="UniProtKB">
        <authorList>
            <consortium name="EnsemblProtists"/>
        </authorList>
    </citation>
    <scope>IDENTIFICATION</scope>
</reference>
<name>L1JFJ2_GUITC</name>
<reference evidence="12 14" key="1">
    <citation type="journal article" date="2012" name="Nature">
        <title>Algal genomes reveal evolutionary mosaicism and the fate of nucleomorphs.</title>
        <authorList>
            <consortium name="DOE Joint Genome Institute"/>
            <person name="Curtis B.A."/>
            <person name="Tanifuji G."/>
            <person name="Burki F."/>
            <person name="Gruber A."/>
            <person name="Irimia M."/>
            <person name="Maruyama S."/>
            <person name="Arias M.C."/>
            <person name="Ball S.G."/>
            <person name="Gile G.H."/>
            <person name="Hirakawa Y."/>
            <person name="Hopkins J.F."/>
            <person name="Kuo A."/>
            <person name="Rensing S.A."/>
            <person name="Schmutz J."/>
            <person name="Symeonidi A."/>
            <person name="Elias M."/>
            <person name="Eveleigh R.J."/>
            <person name="Herman E.K."/>
            <person name="Klute M.J."/>
            <person name="Nakayama T."/>
            <person name="Obornik M."/>
            <person name="Reyes-Prieto A."/>
            <person name="Armbrust E.V."/>
            <person name="Aves S.J."/>
            <person name="Beiko R.G."/>
            <person name="Coutinho P."/>
            <person name="Dacks J.B."/>
            <person name="Durnford D.G."/>
            <person name="Fast N.M."/>
            <person name="Green B.R."/>
            <person name="Grisdale C.J."/>
            <person name="Hempel F."/>
            <person name="Henrissat B."/>
            <person name="Hoppner M.P."/>
            <person name="Ishida K."/>
            <person name="Kim E."/>
            <person name="Koreny L."/>
            <person name="Kroth P.G."/>
            <person name="Liu Y."/>
            <person name="Malik S.B."/>
            <person name="Maier U.G."/>
            <person name="McRose D."/>
            <person name="Mock T."/>
            <person name="Neilson J.A."/>
            <person name="Onodera N.T."/>
            <person name="Poole A.M."/>
            <person name="Pritham E.J."/>
            <person name="Richards T.A."/>
            <person name="Rocap G."/>
            <person name="Roy S.W."/>
            <person name="Sarai C."/>
            <person name="Schaack S."/>
            <person name="Shirato S."/>
            <person name="Slamovits C.H."/>
            <person name="Spencer D.F."/>
            <person name="Suzuki S."/>
            <person name="Worden A.Z."/>
            <person name="Zauner S."/>
            <person name="Barry K."/>
            <person name="Bell C."/>
            <person name="Bharti A.K."/>
            <person name="Crow J.A."/>
            <person name="Grimwood J."/>
            <person name="Kramer R."/>
            <person name="Lindquist E."/>
            <person name="Lucas S."/>
            <person name="Salamov A."/>
            <person name="McFadden G.I."/>
            <person name="Lane C.E."/>
            <person name="Keeling P.J."/>
            <person name="Gray M.W."/>
            <person name="Grigoriev I.V."/>
            <person name="Archibald J.M."/>
        </authorList>
    </citation>
    <scope>NUCLEOTIDE SEQUENCE</scope>
    <source>
        <strain evidence="12 14">CCMP2712</strain>
    </source>
</reference>
<evidence type="ECO:0000313" key="14">
    <source>
        <dbReference type="Proteomes" id="UP000011087"/>
    </source>
</evidence>
<protein>
    <recommendedName>
        <fullName evidence="4">threonine synthase</fullName>
        <ecNumber evidence="4">4.2.3.1</ecNumber>
    </recommendedName>
</protein>
<dbReference type="EMBL" id="JH992992">
    <property type="protein sequence ID" value="EKX46865.1"/>
    <property type="molecule type" value="Genomic_DNA"/>
</dbReference>
<dbReference type="PANTHER" id="PTHR42690">
    <property type="entry name" value="THREONINE SYNTHASE FAMILY MEMBER"/>
    <property type="match status" value="1"/>
</dbReference>
<dbReference type="EnsemblProtists" id="EKX46865">
    <property type="protein sequence ID" value="EKX46865"/>
    <property type="gene ID" value="GUITHDRAFT_107221"/>
</dbReference>
<reference evidence="14" key="2">
    <citation type="submission" date="2012-11" db="EMBL/GenBank/DDBJ databases">
        <authorList>
            <person name="Kuo A."/>
            <person name="Curtis B.A."/>
            <person name="Tanifuji G."/>
            <person name="Burki F."/>
            <person name="Gruber A."/>
            <person name="Irimia M."/>
            <person name="Maruyama S."/>
            <person name="Arias M.C."/>
            <person name="Ball S.G."/>
            <person name="Gile G.H."/>
            <person name="Hirakawa Y."/>
            <person name="Hopkins J.F."/>
            <person name="Rensing S.A."/>
            <person name="Schmutz J."/>
            <person name="Symeonidi A."/>
            <person name="Elias M."/>
            <person name="Eveleigh R.J."/>
            <person name="Herman E.K."/>
            <person name="Klute M.J."/>
            <person name="Nakayama T."/>
            <person name="Obornik M."/>
            <person name="Reyes-Prieto A."/>
            <person name="Armbrust E.V."/>
            <person name="Aves S.J."/>
            <person name="Beiko R.G."/>
            <person name="Coutinho P."/>
            <person name="Dacks J.B."/>
            <person name="Durnford D.G."/>
            <person name="Fast N.M."/>
            <person name="Green B.R."/>
            <person name="Grisdale C."/>
            <person name="Hempe F."/>
            <person name="Henrissat B."/>
            <person name="Hoppner M.P."/>
            <person name="Ishida K.-I."/>
            <person name="Kim E."/>
            <person name="Koreny L."/>
            <person name="Kroth P.G."/>
            <person name="Liu Y."/>
            <person name="Malik S.-B."/>
            <person name="Maier U.G."/>
            <person name="McRose D."/>
            <person name="Mock T."/>
            <person name="Neilson J.A."/>
            <person name="Onodera N.T."/>
            <person name="Poole A.M."/>
            <person name="Pritham E.J."/>
            <person name="Richards T.A."/>
            <person name="Rocap G."/>
            <person name="Roy S.W."/>
            <person name="Sarai C."/>
            <person name="Schaack S."/>
            <person name="Shirato S."/>
            <person name="Slamovits C.H."/>
            <person name="Spencer D.F."/>
            <person name="Suzuki S."/>
            <person name="Worden A.Z."/>
            <person name="Zauner S."/>
            <person name="Barry K."/>
            <person name="Bell C."/>
            <person name="Bharti A.K."/>
            <person name="Crow J.A."/>
            <person name="Grimwood J."/>
            <person name="Kramer R."/>
            <person name="Lindquist E."/>
            <person name="Lucas S."/>
            <person name="Salamov A."/>
            <person name="McFadden G.I."/>
            <person name="Lane C.E."/>
            <person name="Keeling P.J."/>
            <person name="Gray M.W."/>
            <person name="Grigoriev I.V."/>
            <person name="Archibald J.M."/>
        </authorList>
    </citation>
    <scope>NUCLEOTIDE SEQUENCE</scope>
    <source>
        <strain evidence="14">CCMP2712</strain>
    </source>
</reference>
<dbReference type="InterPro" id="IPR037158">
    <property type="entry name" value="Thr_synth_N_sf"/>
</dbReference>
<dbReference type="GO" id="GO:0030170">
    <property type="term" value="F:pyridoxal phosphate binding"/>
    <property type="evidence" value="ECO:0007669"/>
    <property type="project" value="InterPro"/>
</dbReference>
<comment type="pathway">
    <text evidence="2">Amino-acid biosynthesis; L-threonine biosynthesis; L-threonine from L-aspartate: step 5/5.</text>
</comment>
<dbReference type="GO" id="GO:0009088">
    <property type="term" value="P:threonine biosynthetic process"/>
    <property type="evidence" value="ECO:0007669"/>
    <property type="project" value="UniProtKB-UniPathway"/>
</dbReference>
<feature type="domain" description="Threonine synthase N-terminal" evidence="11">
    <location>
        <begin position="11"/>
        <end position="87"/>
    </location>
</feature>
<dbReference type="PaxDb" id="55529-EKX46865"/>
<dbReference type="HOGENOM" id="CLU_015170_1_0_1"/>
<dbReference type="InterPro" id="IPR001926">
    <property type="entry name" value="TrpB-like_PALP"/>
</dbReference>
<dbReference type="PROSITE" id="PS00165">
    <property type="entry name" value="DEHYDRATASE_SER_THR"/>
    <property type="match status" value="1"/>
</dbReference>
<dbReference type="InterPro" id="IPR029144">
    <property type="entry name" value="Thr_synth_N"/>
</dbReference>
<keyword evidence="6" id="KW-0791">Threonine biosynthesis</keyword>
<dbReference type="PANTHER" id="PTHR42690:SF1">
    <property type="entry name" value="THREONINE SYNTHASE-LIKE 2"/>
    <property type="match status" value="1"/>
</dbReference>
<evidence type="ECO:0000256" key="6">
    <source>
        <dbReference type="ARBA" id="ARBA00022697"/>
    </source>
</evidence>
<dbReference type="GeneID" id="17303615"/>
<dbReference type="Pfam" id="PF00291">
    <property type="entry name" value="PALP"/>
    <property type="match status" value="1"/>
</dbReference>
<keyword evidence="7 9" id="KW-0663">Pyridoxal phosphate</keyword>
<dbReference type="OrthoDB" id="5203861at2759"/>
<keyword evidence="8" id="KW-0456">Lyase</keyword>
<dbReference type="Proteomes" id="UP000011087">
    <property type="component" value="Unassembled WGS sequence"/>
</dbReference>
<keyword evidence="5" id="KW-0028">Amino-acid biosynthesis</keyword>
<dbReference type="InterPro" id="IPR000634">
    <property type="entry name" value="Ser/Thr_deHydtase_PyrdxlP-BS"/>
</dbReference>
<comment type="similarity">
    <text evidence="3">Belongs to the threonine synthase family.</text>
</comment>
<accession>L1JFJ2</accession>
<evidence type="ECO:0000313" key="13">
    <source>
        <dbReference type="EnsemblProtists" id="EKX46865"/>
    </source>
</evidence>
<dbReference type="SUPFAM" id="SSF53686">
    <property type="entry name" value="Tryptophan synthase beta subunit-like PLP-dependent enzymes"/>
    <property type="match status" value="1"/>
</dbReference>
<dbReference type="eggNOG" id="KOG2616">
    <property type="taxonomic scope" value="Eukaryota"/>
</dbReference>
<dbReference type="EC" id="4.2.3.1" evidence="4"/>
<evidence type="ECO:0000256" key="5">
    <source>
        <dbReference type="ARBA" id="ARBA00022605"/>
    </source>
</evidence>
<dbReference type="GO" id="GO:0004795">
    <property type="term" value="F:threonine synthase activity"/>
    <property type="evidence" value="ECO:0007669"/>
    <property type="project" value="UniProtKB-EC"/>
</dbReference>
<dbReference type="Gene3D" id="3.90.1380.10">
    <property type="entry name" value="Threonine synthase, N-terminal domain"/>
    <property type="match status" value="1"/>
</dbReference>
<evidence type="ECO:0000256" key="2">
    <source>
        <dbReference type="ARBA" id="ARBA00004979"/>
    </source>
</evidence>
<evidence type="ECO:0000256" key="7">
    <source>
        <dbReference type="ARBA" id="ARBA00022898"/>
    </source>
</evidence>
<evidence type="ECO:0000256" key="1">
    <source>
        <dbReference type="ARBA" id="ARBA00001933"/>
    </source>
</evidence>
<proteinExistence type="inferred from homology"/>
<dbReference type="NCBIfam" id="TIGR00260">
    <property type="entry name" value="thrC"/>
    <property type="match status" value="1"/>
</dbReference>
<dbReference type="InterPro" id="IPR051166">
    <property type="entry name" value="Threonine_Synthase"/>
</dbReference>
<evidence type="ECO:0000256" key="3">
    <source>
        <dbReference type="ARBA" id="ARBA00005517"/>
    </source>
</evidence>
<dbReference type="Pfam" id="PF24857">
    <property type="entry name" value="THR4_C"/>
    <property type="match status" value="1"/>
</dbReference>
<keyword evidence="14" id="KW-1185">Reference proteome</keyword>
<evidence type="ECO:0000259" key="11">
    <source>
        <dbReference type="Pfam" id="PF14821"/>
    </source>
</evidence>
<dbReference type="Gene3D" id="3.40.50.1100">
    <property type="match status" value="2"/>
</dbReference>
<dbReference type="AlphaFoldDB" id="L1JFJ2"/>
<dbReference type="UniPathway" id="UPA00050">
    <property type="reaction ID" value="UER00065"/>
</dbReference>
<dbReference type="KEGG" id="gtt:GUITHDRAFT_107221"/>
<dbReference type="STRING" id="905079.L1JFJ2"/>
<evidence type="ECO:0000256" key="4">
    <source>
        <dbReference type="ARBA" id="ARBA00013028"/>
    </source>
</evidence>
<dbReference type="RefSeq" id="XP_005833845.1">
    <property type="nucleotide sequence ID" value="XM_005833788.1"/>
</dbReference>
<sequence>MSCAQQEKMLFRSTRGAFLDMSFEEAVFEGLAQDGGLLVPHFIPDVSNEYKKWKNLSFHELAYQIAKPYVGDEIPEADLRDLMKRSYAHFKDKDIVPTKKVGDVHIMELFHGPTFAFKDVALQALGNLFEYFLTRSNKRITVVGATSGDTGSAAIYGLRGKKNVECFILFPEGRVSPIQQLQMTSVLDENVHCVAVQGTFDDCQDIVKALFRDLKFKKSYSLGAVNSINFARIMFQITYYFYTYFKVFPNCDGKMSFSVPTGNFGDILAGYYAKKMGLPVQHLIVATNSNDILDRFFTTGSYDKSPVQQTFSPSMDIGISSNFERYLFYLFDEDSKILAHMMDGFNKTGRLSVDEAHLEEARRDFLSGRCSEQETLDTISKYHKDFNYTLDPHTACGVRAAEQLLDRMEPVCKNASVKHAMVVLSTAHPAKFSTAVQKATGSPPKLPEGLAKLENAEVRFQVLPAKTPSIKNYIEVTIPDPTGSRNVYTLKHYAASLVALGCAFGLGVLMGKRGQ</sequence>
<evidence type="ECO:0000259" key="10">
    <source>
        <dbReference type="Pfam" id="PF00291"/>
    </source>
</evidence>
<dbReference type="CDD" id="cd01560">
    <property type="entry name" value="Thr-synth_2"/>
    <property type="match status" value="1"/>
</dbReference>
<dbReference type="InterPro" id="IPR004450">
    <property type="entry name" value="Thr_synthase-like"/>
</dbReference>
<organism evidence="12">
    <name type="scientific">Guillardia theta (strain CCMP2712)</name>
    <name type="common">Cryptophyte</name>
    <dbReference type="NCBI Taxonomy" id="905079"/>
    <lineage>
        <taxon>Eukaryota</taxon>
        <taxon>Cryptophyceae</taxon>
        <taxon>Pyrenomonadales</taxon>
        <taxon>Geminigeraceae</taxon>
        <taxon>Guillardia</taxon>
    </lineage>
</organism>
<dbReference type="InterPro" id="IPR036052">
    <property type="entry name" value="TrpB-like_PALP_sf"/>
</dbReference>
<dbReference type="FunFam" id="3.40.50.1100:FF:000024">
    <property type="entry name" value="Probable threonine synthase"/>
    <property type="match status" value="1"/>
</dbReference>